<evidence type="ECO:0000256" key="2">
    <source>
        <dbReference type="ARBA" id="ARBA00022679"/>
    </source>
</evidence>
<dbReference type="InterPro" id="IPR001296">
    <property type="entry name" value="Glyco_trans_1"/>
</dbReference>
<dbReference type="CDD" id="cd03801">
    <property type="entry name" value="GT4_PimA-like"/>
    <property type="match status" value="1"/>
</dbReference>
<dbReference type="Pfam" id="PF01075">
    <property type="entry name" value="Glyco_transf_9"/>
    <property type="match status" value="1"/>
</dbReference>
<gene>
    <name evidence="5" type="ORF">MNBD_UNCLBAC01-2078</name>
</gene>
<evidence type="ECO:0000313" key="5">
    <source>
        <dbReference type="EMBL" id="VAX35108.1"/>
    </source>
</evidence>
<dbReference type="Gene3D" id="3.40.50.2000">
    <property type="entry name" value="Glycogen Phosphorylase B"/>
    <property type="match status" value="4"/>
</dbReference>
<feature type="domain" description="Glycosyltransferase subfamily 4-like N-terminal" evidence="4">
    <location>
        <begin position="12"/>
        <end position="162"/>
    </location>
</feature>
<dbReference type="SUPFAM" id="SSF53756">
    <property type="entry name" value="UDP-Glycosyltransferase/glycogen phosphorylase"/>
    <property type="match status" value="2"/>
</dbReference>
<dbReference type="Pfam" id="PF00534">
    <property type="entry name" value="Glycos_transf_1"/>
    <property type="match status" value="1"/>
</dbReference>
<reference evidence="5" key="1">
    <citation type="submission" date="2018-06" db="EMBL/GenBank/DDBJ databases">
        <authorList>
            <person name="Zhirakovskaya E."/>
        </authorList>
    </citation>
    <scope>NUCLEOTIDE SEQUENCE</scope>
</reference>
<dbReference type="InterPro" id="IPR051199">
    <property type="entry name" value="LPS_LOS_Heptosyltrfase"/>
</dbReference>
<dbReference type="GO" id="GO:0008713">
    <property type="term" value="F:ADP-heptose-lipopolysaccharide heptosyltransferase activity"/>
    <property type="evidence" value="ECO:0007669"/>
    <property type="project" value="TreeGrafter"/>
</dbReference>
<keyword evidence="1" id="KW-0328">Glycosyltransferase</keyword>
<dbReference type="PANTHER" id="PTHR30160">
    <property type="entry name" value="TETRAACYLDISACCHARIDE 4'-KINASE-RELATED"/>
    <property type="match status" value="1"/>
</dbReference>
<sequence>MRVLQILPELNVGGVETGTVDFGKYLVAHNHHSVVVSNGGKLVERLEKCGSKHYTLAVHKKSLRSIIYLIKPLRDIIQKEKVDIVHARSRVPAWIAYFACQKTKATFITTCHGAYNNRWFSQVMGWSKLMIVPSNAIARHMIERYKVTSNRLRCIPRSVDMEKFKGLPFKESINTKNPMIIVIGRLTPIKGHRYFLQAMVPIVQKFPKTKIQIVGDASANKEEYKKELHILVRRLGLKEHVAFLGNRQDVPELLAKSDVLVFPSIVPESFGRVILEAQMVGVPVVATNVGGVVDIIDDEKTGLLVMPKDAQGITAAVERLLSDQEFVGKLTKAAKIKLEANFTLEHMASQTLKVYEEIKELMNILVIKISAMGDVILVVPSLRALRKKFPQAHICCLVGKESRVILKNCPYIDELIIVDFKHKDKGCLKFFKISRYLHNYRFDKVIDFQNNRKSHLLSFLSFSKSSYGYDNGKWGRLLMHAIKNDQTEISPIAHQFRVLEQIGIAYHKKDSILELWPSKKDEQYTDELLEAAWFGNSQKIVGINMAASIKWGTKNWPVDHMAGLCDLLAAKNIRVLITGLTKDQGLVDQLLAKTKAKPAVLIGKTNILQLAGLIKKCSIFLTPDSAPMHVAAAVGTPCIAFFGPTSSLRHVVPGKNMIIMEKNLICSPCYNTRCKILTHACMVNIREEEVLVQILKVLSF</sequence>
<organism evidence="5">
    <name type="scientific">hydrothermal vent metagenome</name>
    <dbReference type="NCBI Taxonomy" id="652676"/>
    <lineage>
        <taxon>unclassified sequences</taxon>
        <taxon>metagenomes</taxon>
        <taxon>ecological metagenomes</taxon>
    </lineage>
</organism>
<evidence type="ECO:0000259" key="4">
    <source>
        <dbReference type="Pfam" id="PF13439"/>
    </source>
</evidence>
<dbReference type="EMBL" id="UOGJ01000029">
    <property type="protein sequence ID" value="VAX35108.1"/>
    <property type="molecule type" value="Genomic_DNA"/>
</dbReference>
<dbReference type="CDD" id="cd03789">
    <property type="entry name" value="GT9_LPS_heptosyltransferase"/>
    <property type="match status" value="1"/>
</dbReference>
<evidence type="ECO:0000259" key="3">
    <source>
        <dbReference type="Pfam" id="PF00534"/>
    </source>
</evidence>
<dbReference type="GO" id="GO:0009244">
    <property type="term" value="P:lipopolysaccharide core region biosynthetic process"/>
    <property type="evidence" value="ECO:0007669"/>
    <property type="project" value="TreeGrafter"/>
</dbReference>
<accession>A0A3B1DGH9</accession>
<dbReference type="InterPro" id="IPR002201">
    <property type="entry name" value="Glyco_trans_9"/>
</dbReference>
<proteinExistence type="predicted"/>
<keyword evidence="2 5" id="KW-0808">Transferase</keyword>
<name>A0A3B1DGH9_9ZZZZ</name>
<protein>
    <submittedName>
        <fullName evidence="5">Glycosyltransferase</fullName>
    </submittedName>
</protein>
<evidence type="ECO:0000256" key="1">
    <source>
        <dbReference type="ARBA" id="ARBA00022676"/>
    </source>
</evidence>
<dbReference type="GO" id="GO:0005829">
    <property type="term" value="C:cytosol"/>
    <property type="evidence" value="ECO:0007669"/>
    <property type="project" value="TreeGrafter"/>
</dbReference>
<feature type="domain" description="Glycosyl transferase family 1" evidence="3">
    <location>
        <begin position="168"/>
        <end position="335"/>
    </location>
</feature>
<dbReference type="Pfam" id="PF13439">
    <property type="entry name" value="Glyco_transf_4"/>
    <property type="match status" value="1"/>
</dbReference>
<dbReference type="AlphaFoldDB" id="A0A3B1DGH9"/>
<dbReference type="InterPro" id="IPR028098">
    <property type="entry name" value="Glyco_trans_4-like_N"/>
</dbReference>